<proteinExistence type="predicted"/>
<organism evidence="1">
    <name type="scientific">Salmonella enterica subsp. enterica serovar Chester</name>
    <dbReference type="NCBI Taxonomy" id="149386"/>
    <lineage>
        <taxon>Bacteria</taxon>
        <taxon>Pseudomonadati</taxon>
        <taxon>Pseudomonadota</taxon>
        <taxon>Gammaproteobacteria</taxon>
        <taxon>Enterobacterales</taxon>
        <taxon>Enterobacteriaceae</taxon>
        <taxon>Salmonella</taxon>
    </lineage>
</organism>
<dbReference type="EMBL" id="AAGUAT010000459">
    <property type="protein sequence ID" value="EBR9859889.1"/>
    <property type="molecule type" value="Genomic_DNA"/>
</dbReference>
<accession>A0A5U8T2J9</accession>
<feature type="non-terminal residue" evidence="1">
    <location>
        <position position="1"/>
    </location>
</feature>
<comment type="caution">
    <text evidence="1">The sequence shown here is derived from an EMBL/GenBank/DDBJ whole genome shotgun (WGS) entry which is preliminary data.</text>
</comment>
<gene>
    <name evidence="1" type="ORF">DS524_29585</name>
</gene>
<name>A0A5U8T2J9_SALET</name>
<reference evidence="1" key="1">
    <citation type="submission" date="2018-07" db="EMBL/GenBank/DDBJ databases">
        <authorList>
            <person name="Ashton P.M."/>
            <person name="Dallman T."/>
            <person name="Nair S."/>
            <person name="De Pinna E."/>
            <person name="Peters T."/>
            <person name="Grant K."/>
        </authorList>
    </citation>
    <scope>NUCLEOTIDE SEQUENCE</scope>
    <source>
        <strain evidence="1">296838</strain>
    </source>
</reference>
<protein>
    <submittedName>
        <fullName evidence="1">Phage tail protein</fullName>
    </submittedName>
</protein>
<sequence>KLTPLGGDNYSLSLTFTQAFKP</sequence>
<dbReference type="AlphaFoldDB" id="A0A5U8T2J9"/>
<evidence type="ECO:0000313" key="1">
    <source>
        <dbReference type="EMBL" id="EBR9859889.1"/>
    </source>
</evidence>